<gene>
    <name evidence="7" type="ORF">ELQ92_03260</name>
</gene>
<name>A0A3S3ZWN0_9MICO</name>
<dbReference type="InterPro" id="IPR058679">
    <property type="entry name" value="RlmG_N"/>
</dbReference>
<dbReference type="PROSITE" id="PS00092">
    <property type="entry name" value="N6_MTASE"/>
    <property type="match status" value="1"/>
</dbReference>
<dbReference type="Proteomes" id="UP000288603">
    <property type="component" value="Unassembled WGS sequence"/>
</dbReference>
<comment type="caution">
    <text evidence="7">The sequence shown here is derived from an EMBL/GenBank/DDBJ whole genome shotgun (WGS) entry which is preliminary data.</text>
</comment>
<dbReference type="SUPFAM" id="SSF53335">
    <property type="entry name" value="S-adenosyl-L-methionine-dependent methyltransferases"/>
    <property type="match status" value="1"/>
</dbReference>
<dbReference type="GO" id="GO:0006364">
    <property type="term" value="P:rRNA processing"/>
    <property type="evidence" value="ECO:0007669"/>
    <property type="project" value="UniProtKB-KW"/>
</dbReference>
<evidence type="ECO:0000259" key="5">
    <source>
        <dbReference type="Pfam" id="PF05175"/>
    </source>
</evidence>
<keyword evidence="8" id="KW-1185">Reference proteome</keyword>
<keyword evidence="2" id="KW-0698">rRNA processing</keyword>
<feature type="domain" description="RlmG N-terminal" evidence="6">
    <location>
        <begin position="8"/>
        <end position="178"/>
    </location>
</feature>
<dbReference type="InterPro" id="IPR007848">
    <property type="entry name" value="Small_mtfrase_dom"/>
</dbReference>
<dbReference type="InterPro" id="IPR029063">
    <property type="entry name" value="SAM-dependent_MTases_sf"/>
</dbReference>
<dbReference type="InterPro" id="IPR046977">
    <property type="entry name" value="RsmC/RlmG"/>
</dbReference>
<dbReference type="CDD" id="cd02440">
    <property type="entry name" value="AdoMet_MTases"/>
    <property type="match status" value="1"/>
</dbReference>
<dbReference type="GO" id="GO:0003676">
    <property type="term" value="F:nucleic acid binding"/>
    <property type="evidence" value="ECO:0007669"/>
    <property type="project" value="InterPro"/>
</dbReference>
<keyword evidence="4 7" id="KW-0808">Transferase</keyword>
<sequence>MPSFDFDALRRRPDVEAPDLVAVDATDRLLLDEAAPALETAAPAEVAVVGDHYGAIALGAVALHGARHVRVHQDALSGELALRRNAEAFGLESEVNSGPLGEPLVAGARVVLAQLPRSLDALDEIAAVVSRGAAPDVVLYAGGRVKHMTRGMNDVLGRYFDDVTATRGRQKSRVLVARSPKPDAVPRSWPVRAHDAALDLHVCSFGAAFAGARVDVGTRFLLESVPRMTRSARVALDLGSGTGVIASVLARSRPGLRVIASDQSASAVASTRATAEANGVADRIEVVRDDAASALADGSVDLVVLNPPFHIGNAVHAGIAEKLFVAAGRVLVPGGELWTVWNSGLRYRESLERHVGPTEQVARNATFTVTVSRRH</sequence>
<evidence type="ECO:0000256" key="2">
    <source>
        <dbReference type="ARBA" id="ARBA00022552"/>
    </source>
</evidence>
<reference evidence="7 8" key="1">
    <citation type="submission" date="2018-12" db="EMBL/GenBank/DDBJ databases">
        <authorList>
            <person name="Li F."/>
        </authorList>
    </citation>
    <scope>NUCLEOTIDE SEQUENCE [LARGE SCALE GENOMIC DNA]</scope>
    <source>
        <strain evidence="7 8">8H24J-4-2</strain>
    </source>
</reference>
<dbReference type="InterPro" id="IPR002052">
    <property type="entry name" value="DNA_methylase_N6_adenine_CS"/>
</dbReference>
<proteinExistence type="predicted"/>
<evidence type="ECO:0000256" key="3">
    <source>
        <dbReference type="ARBA" id="ARBA00022603"/>
    </source>
</evidence>
<dbReference type="Gene3D" id="3.40.50.150">
    <property type="entry name" value="Vaccinia Virus protein VP39"/>
    <property type="match status" value="2"/>
</dbReference>
<protein>
    <submittedName>
        <fullName evidence="7">Methyltransferase domain-containing protein</fullName>
    </submittedName>
</protein>
<dbReference type="GO" id="GO:0008757">
    <property type="term" value="F:S-adenosylmethionine-dependent methyltransferase activity"/>
    <property type="evidence" value="ECO:0007669"/>
    <property type="project" value="InterPro"/>
</dbReference>
<dbReference type="EMBL" id="RZNC01000001">
    <property type="protein sequence ID" value="RWZ68259.1"/>
    <property type="molecule type" value="Genomic_DNA"/>
</dbReference>
<dbReference type="GO" id="GO:0032259">
    <property type="term" value="P:methylation"/>
    <property type="evidence" value="ECO:0007669"/>
    <property type="project" value="UniProtKB-KW"/>
</dbReference>
<dbReference type="OrthoDB" id="29650at2"/>
<dbReference type="Pfam" id="PF26049">
    <property type="entry name" value="RLMG_N"/>
    <property type="match status" value="1"/>
</dbReference>
<dbReference type="Pfam" id="PF05175">
    <property type="entry name" value="MTS"/>
    <property type="match status" value="1"/>
</dbReference>
<dbReference type="PANTHER" id="PTHR47816">
    <property type="entry name" value="RIBOSOMAL RNA SMALL SUBUNIT METHYLTRANSFERASE C"/>
    <property type="match status" value="1"/>
</dbReference>
<dbReference type="RefSeq" id="WP_128497530.1">
    <property type="nucleotide sequence ID" value="NZ_RZNC01000001.1"/>
</dbReference>
<evidence type="ECO:0000259" key="6">
    <source>
        <dbReference type="Pfam" id="PF26049"/>
    </source>
</evidence>
<evidence type="ECO:0000256" key="4">
    <source>
        <dbReference type="ARBA" id="ARBA00022679"/>
    </source>
</evidence>
<dbReference type="PANTHER" id="PTHR47816:SF5">
    <property type="entry name" value="RIBOSOMAL RNA LARGE SUBUNIT METHYLTRANSFERASE G"/>
    <property type="match status" value="1"/>
</dbReference>
<evidence type="ECO:0000256" key="1">
    <source>
        <dbReference type="ARBA" id="ARBA00022490"/>
    </source>
</evidence>
<accession>A0A3S3ZWN0</accession>
<feature type="domain" description="Methyltransferase small" evidence="5">
    <location>
        <begin position="200"/>
        <end position="370"/>
    </location>
</feature>
<dbReference type="GO" id="GO:0008170">
    <property type="term" value="F:N-methyltransferase activity"/>
    <property type="evidence" value="ECO:0007669"/>
    <property type="project" value="UniProtKB-ARBA"/>
</dbReference>
<organism evidence="7 8">
    <name type="scientific">Labedella populi</name>
    <dbReference type="NCBI Taxonomy" id="2498850"/>
    <lineage>
        <taxon>Bacteria</taxon>
        <taxon>Bacillati</taxon>
        <taxon>Actinomycetota</taxon>
        <taxon>Actinomycetes</taxon>
        <taxon>Micrococcales</taxon>
        <taxon>Microbacteriaceae</taxon>
        <taxon>Labedella</taxon>
    </lineage>
</organism>
<keyword evidence="1" id="KW-0963">Cytoplasm</keyword>
<evidence type="ECO:0000313" key="8">
    <source>
        <dbReference type="Proteomes" id="UP000288603"/>
    </source>
</evidence>
<dbReference type="AlphaFoldDB" id="A0A3S3ZWN0"/>
<keyword evidence="3 7" id="KW-0489">Methyltransferase</keyword>
<evidence type="ECO:0000313" key="7">
    <source>
        <dbReference type="EMBL" id="RWZ68259.1"/>
    </source>
</evidence>